<dbReference type="InterPro" id="IPR024607">
    <property type="entry name" value="Sulfatase_CS"/>
</dbReference>
<accession>A0ABP9VK91</accession>
<dbReference type="Pfam" id="PF00884">
    <property type="entry name" value="Sulfatase"/>
    <property type="match status" value="1"/>
</dbReference>
<dbReference type="Proteomes" id="UP001416858">
    <property type="component" value="Unassembled WGS sequence"/>
</dbReference>
<keyword evidence="8" id="KW-0812">Transmembrane</keyword>
<protein>
    <recommendedName>
        <fullName evidence="9">EF-hand domain-containing protein</fullName>
    </recommendedName>
</protein>
<dbReference type="InterPro" id="IPR000917">
    <property type="entry name" value="Sulfatase_N"/>
</dbReference>
<dbReference type="RefSeq" id="WP_345682639.1">
    <property type="nucleotide sequence ID" value="NZ_BAABRO010000002.1"/>
</dbReference>
<feature type="transmembrane region" description="Helical" evidence="8">
    <location>
        <begin position="21"/>
        <end position="42"/>
    </location>
</feature>
<evidence type="ECO:0000256" key="2">
    <source>
        <dbReference type="ARBA" id="ARBA00008779"/>
    </source>
</evidence>
<feature type="domain" description="EF-hand" evidence="9">
    <location>
        <begin position="556"/>
        <end position="584"/>
    </location>
</feature>
<evidence type="ECO:0000256" key="8">
    <source>
        <dbReference type="SAM" id="Phobius"/>
    </source>
</evidence>
<evidence type="ECO:0000259" key="9">
    <source>
        <dbReference type="PROSITE" id="PS50222"/>
    </source>
</evidence>
<keyword evidence="6" id="KW-0106">Calcium</keyword>
<dbReference type="InterPro" id="IPR011992">
    <property type="entry name" value="EF-hand-dom_pair"/>
</dbReference>
<comment type="caution">
    <text evidence="10">The sequence shown here is derived from an EMBL/GenBank/DDBJ whole genome shotgun (WGS) entry which is preliminary data.</text>
</comment>
<evidence type="ECO:0000313" key="10">
    <source>
        <dbReference type="EMBL" id="GAA5505624.1"/>
    </source>
</evidence>
<keyword evidence="3" id="KW-0479">Metal-binding</keyword>
<dbReference type="PROSITE" id="PS00523">
    <property type="entry name" value="SULFATASE_1"/>
    <property type="match status" value="1"/>
</dbReference>
<dbReference type="PANTHER" id="PTHR45953">
    <property type="entry name" value="IDURONATE 2-SULFATASE"/>
    <property type="match status" value="1"/>
</dbReference>
<evidence type="ECO:0000256" key="6">
    <source>
        <dbReference type="ARBA" id="ARBA00022837"/>
    </source>
</evidence>
<dbReference type="InterPro" id="IPR035874">
    <property type="entry name" value="IDS"/>
</dbReference>
<evidence type="ECO:0000256" key="4">
    <source>
        <dbReference type="ARBA" id="ARBA00022729"/>
    </source>
</evidence>
<feature type="compositionally biased region" description="Basic and acidic residues" evidence="7">
    <location>
        <begin position="516"/>
        <end position="525"/>
    </location>
</feature>
<evidence type="ECO:0000256" key="1">
    <source>
        <dbReference type="ARBA" id="ARBA00001913"/>
    </source>
</evidence>
<name>A0ABP9VK91_9BACT</name>
<evidence type="ECO:0000256" key="7">
    <source>
        <dbReference type="SAM" id="MobiDB-lite"/>
    </source>
</evidence>
<dbReference type="PROSITE" id="PS50222">
    <property type="entry name" value="EF_HAND_2"/>
    <property type="match status" value="1"/>
</dbReference>
<dbReference type="EMBL" id="BAABRO010000002">
    <property type="protein sequence ID" value="GAA5505624.1"/>
    <property type="molecule type" value="Genomic_DNA"/>
</dbReference>
<dbReference type="CDD" id="cd16030">
    <property type="entry name" value="iduronate-2-sulfatase"/>
    <property type="match status" value="1"/>
</dbReference>
<evidence type="ECO:0000256" key="5">
    <source>
        <dbReference type="ARBA" id="ARBA00022801"/>
    </source>
</evidence>
<dbReference type="Gene3D" id="1.10.238.10">
    <property type="entry name" value="EF-hand"/>
    <property type="match status" value="1"/>
</dbReference>
<reference evidence="10 11" key="1">
    <citation type="submission" date="2024-02" db="EMBL/GenBank/DDBJ databases">
        <title>Rhodopirellula caenicola NBRC 110016.</title>
        <authorList>
            <person name="Ichikawa N."/>
            <person name="Katano-Makiyama Y."/>
            <person name="Hidaka K."/>
        </authorList>
    </citation>
    <scope>NUCLEOTIDE SEQUENCE [LARGE SCALE GENOMIC DNA]</scope>
    <source>
        <strain evidence="10 11">NBRC 110016</strain>
    </source>
</reference>
<comment type="similarity">
    <text evidence="2">Belongs to the sulfatase family.</text>
</comment>
<organism evidence="10 11">
    <name type="scientific">Novipirellula caenicola</name>
    <dbReference type="NCBI Taxonomy" id="1536901"/>
    <lineage>
        <taxon>Bacteria</taxon>
        <taxon>Pseudomonadati</taxon>
        <taxon>Planctomycetota</taxon>
        <taxon>Planctomycetia</taxon>
        <taxon>Pirellulales</taxon>
        <taxon>Pirellulaceae</taxon>
        <taxon>Novipirellula</taxon>
    </lineage>
</organism>
<dbReference type="CDD" id="cd00051">
    <property type="entry name" value="EFh"/>
    <property type="match status" value="1"/>
</dbReference>
<dbReference type="Gene3D" id="3.40.720.10">
    <property type="entry name" value="Alkaline Phosphatase, subunit A"/>
    <property type="match status" value="1"/>
</dbReference>
<keyword evidence="4" id="KW-0732">Signal</keyword>
<keyword evidence="11" id="KW-1185">Reference proteome</keyword>
<dbReference type="InterPro" id="IPR018247">
    <property type="entry name" value="EF_Hand_1_Ca_BS"/>
</dbReference>
<keyword evidence="8" id="KW-1133">Transmembrane helix</keyword>
<sequence>MPRIALFHHLTSPSLLRPQRLLTRIFLCVLFLTTFPMVALAGERPNVLLICVDDLKPTIGCFGDPIAVTPNIDALAKRGVRFDSAYCNQAVCSPSRNSLMTGLRPQTIGVYDLPTHFRLATAELTAQDPQRGEVLTLSQHFKNNGYLAQGLGKIYHVGHGNIDDKASWSMPSWRPKAPSYVLDASLKNIVPDAKGRKRGPATEAADVSDDTYADGQVALETIERIAKAKQTPDQPFFIATGFLKPHLPFVAPKKYWDLYDPAKLPMPEVTSPPTGAPSYAATSGGELRNYSDMRSTGPIDESTTRHLIHGYYAATSYADAQIGKVIDAIDQHGFADNTIIVLWGDHGWHLGDHGMWCKHTNYEQAARIPVIISAPGAARGATTAAMIETVDIYPTLVELAGIETAENLDGVSQAAVVQNPTEHVRDYVTHVYPRGSRLGRAIRNSRYRMVHWKEVGAKPETAEIELYDYQTDPLETQNIASKYPEVVAKMVAILDQQPEPKPQWKTPKQRAAAAEKLKRDQEKRAQNAKSRKGMFAKRDRDQDGFLTLEEFLLHQPDPDEAPKRFPKFDKNNDQKLSENEFVYP</sequence>
<keyword evidence="8" id="KW-0472">Membrane</keyword>
<evidence type="ECO:0000313" key="11">
    <source>
        <dbReference type="Proteomes" id="UP001416858"/>
    </source>
</evidence>
<gene>
    <name evidence="10" type="ORF">Rcae01_01069</name>
</gene>
<dbReference type="SUPFAM" id="SSF47473">
    <property type="entry name" value="EF-hand"/>
    <property type="match status" value="1"/>
</dbReference>
<comment type="cofactor">
    <cofactor evidence="1">
        <name>Ca(2+)</name>
        <dbReference type="ChEBI" id="CHEBI:29108"/>
    </cofactor>
</comment>
<dbReference type="PANTHER" id="PTHR45953:SF1">
    <property type="entry name" value="IDURONATE 2-SULFATASE"/>
    <property type="match status" value="1"/>
</dbReference>
<dbReference type="InterPro" id="IPR017850">
    <property type="entry name" value="Alkaline_phosphatase_core_sf"/>
</dbReference>
<evidence type="ECO:0000256" key="3">
    <source>
        <dbReference type="ARBA" id="ARBA00022723"/>
    </source>
</evidence>
<dbReference type="PROSITE" id="PS00018">
    <property type="entry name" value="EF_HAND_1"/>
    <property type="match status" value="1"/>
</dbReference>
<dbReference type="SUPFAM" id="SSF53649">
    <property type="entry name" value="Alkaline phosphatase-like"/>
    <property type="match status" value="1"/>
</dbReference>
<feature type="compositionally biased region" description="Basic and acidic residues" evidence="7">
    <location>
        <begin position="556"/>
        <end position="578"/>
    </location>
</feature>
<feature type="region of interest" description="Disordered" evidence="7">
    <location>
        <begin position="516"/>
        <end position="584"/>
    </location>
</feature>
<keyword evidence="5" id="KW-0378">Hydrolase</keyword>
<proteinExistence type="inferred from homology"/>
<dbReference type="InterPro" id="IPR002048">
    <property type="entry name" value="EF_hand_dom"/>
</dbReference>